<organism evidence="2 3">
    <name type="scientific">Sorangium cellulosum</name>
    <name type="common">Polyangium cellulosum</name>
    <dbReference type="NCBI Taxonomy" id="56"/>
    <lineage>
        <taxon>Bacteria</taxon>
        <taxon>Pseudomonadati</taxon>
        <taxon>Myxococcota</taxon>
        <taxon>Polyangia</taxon>
        <taxon>Polyangiales</taxon>
        <taxon>Polyangiaceae</taxon>
        <taxon>Sorangium</taxon>
    </lineage>
</organism>
<proteinExistence type="predicted"/>
<dbReference type="RefSeq" id="WP_129349519.1">
    <property type="nucleotide sequence ID" value="NZ_CP012670.1"/>
</dbReference>
<gene>
    <name evidence="2" type="ORF">SOCEGT47_044930</name>
</gene>
<keyword evidence="1" id="KW-1133">Transmembrane helix</keyword>
<accession>A0A4V0NDV2</accession>
<dbReference type="Proteomes" id="UP000295781">
    <property type="component" value="Chromosome"/>
</dbReference>
<reference evidence="2 3" key="1">
    <citation type="submission" date="2015-09" db="EMBL/GenBank/DDBJ databases">
        <title>Sorangium comparison.</title>
        <authorList>
            <person name="Zaburannyi N."/>
            <person name="Bunk B."/>
            <person name="Overmann J."/>
            <person name="Mueller R."/>
        </authorList>
    </citation>
    <scope>NUCLEOTIDE SEQUENCE [LARGE SCALE GENOMIC DNA]</scope>
    <source>
        <strain evidence="2 3">So ceGT47</strain>
    </source>
</reference>
<keyword evidence="1" id="KW-0472">Membrane</keyword>
<keyword evidence="1" id="KW-0812">Transmembrane</keyword>
<name>A0A4V0NDV2_SORCE</name>
<feature type="transmembrane region" description="Helical" evidence="1">
    <location>
        <begin position="12"/>
        <end position="32"/>
    </location>
</feature>
<evidence type="ECO:0000313" key="2">
    <source>
        <dbReference type="EMBL" id="AUX23962.1"/>
    </source>
</evidence>
<feature type="transmembrane region" description="Helical" evidence="1">
    <location>
        <begin position="38"/>
        <end position="58"/>
    </location>
</feature>
<evidence type="ECO:0000256" key="1">
    <source>
        <dbReference type="SAM" id="Phobius"/>
    </source>
</evidence>
<evidence type="ECO:0000313" key="3">
    <source>
        <dbReference type="Proteomes" id="UP000295781"/>
    </source>
</evidence>
<sequence length="80" mass="8280">MSGGHDTEAGAVDRALVLVLLGTVLLVSPARLLWARGLLAVAAIFAVWIALIALAALATRVGPGEGDRGEEDRRDRGPPP</sequence>
<protein>
    <submittedName>
        <fullName evidence="2">Uncharacterized protein</fullName>
    </submittedName>
</protein>
<dbReference type="AlphaFoldDB" id="A0A4V0NDV2"/>
<dbReference type="EMBL" id="CP012670">
    <property type="protein sequence ID" value="AUX23962.1"/>
    <property type="molecule type" value="Genomic_DNA"/>
</dbReference>